<sequence>MADAVNGLTLLCLTANIFFYNNDPSPVRIAFGWRSKTPVACKGEQVLRYICAPLEADIVRHKPLV</sequence>
<dbReference type="EMBL" id="PUJV01000012">
    <property type="protein sequence ID" value="NHB97214.1"/>
    <property type="molecule type" value="Genomic_DNA"/>
</dbReference>
<reference evidence="1 2" key="1">
    <citation type="submission" date="2018-02" db="EMBL/GenBank/DDBJ databases">
        <authorList>
            <person name="Machado R.A."/>
        </authorList>
    </citation>
    <scope>NUCLEOTIDE SEQUENCE [LARGE SCALE GENOMIC DNA]</scope>
    <source>
        <strain evidence="1 2">DSM 23271</strain>
    </source>
</reference>
<accession>A0A7X5QN32</accession>
<organism evidence="1 2">
    <name type="scientific">Photorhabdus stackebrandtii</name>
    <dbReference type="NCBI Taxonomy" id="1123042"/>
    <lineage>
        <taxon>Bacteria</taxon>
        <taxon>Pseudomonadati</taxon>
        <taxon>Pseudomonadota</taxon>
        <taxon>Gammaproteobacteria</taxon>
        <taxon>Enterobacterales</taxon>
        <taxon>Morganellaceae</taxon>
        <taxon>Photorhabdus</taxon>
    </lineage>
</organism>
<comment type="caution">
    <text evidence="1">The sequence shown here is derived from an EMBL/GenBank/DDBJ whole genome shotgun (WGS) entry which is preliminary data.</text>
</comment>
<dbReference type="Proteomes" id="UP000547931">
    <property type="component" value="Unassembled WGS sequence"/>
</dbReference>
<keyword evidence="2" id="KW-1185">Reference proteome</keyword>
<proteinExistence type="predicted"/>
<evidence type="ECO:0000313" key="2">
    <source>
        <dbReference type="Proteomes" id="UP000547931"/>
    </source>
</evidence>
<dbReference type="AlphaFoldDB" id="A0A7X5QN32"/>
<gene>
    <name evidence="1" type="ORF">C5470_12655</name>
</gene>
<protein>
    <submittedName>
        <fullName evidence="1">Uncharacterized protein</fullName>
    </submittedName>
</protein>
<evidence type="ECO:0000313" key="1">
    <source>
        <dbReference type="EMBL" id="NHB97214.1"/>
    </source>
</evidence>
<name>A0A7X5QN32_9GAMM</name>